<feature type="active site" description="Charge relay system" evidence="7">
    <location>
        <position position="384"/>
    </location>
</feature>
<evidence type="ECO:0000259" key="10">
    <source>
        <dbReference type="Pfam" id="PF22148"/>
    </source>
</evidence>
<gene>
    <name evidence="11" type="ORF">CF651_12800</name>
</gene>
<dbReference type="InterPro" id="IPR050131">
    <property type="entry name" value="Peptidase_S8_subtilisin-like"/>
</dbReference>
<keyword evidence="4 7" id="KW-0645">Protease</keyword>
<comment type="caution">
    <text evidence="11">The sequence shown here is derived from an EMBL/GenBank/DDBJ whole genome shotgun (WGS) entry which is preliminary data.</text>
</comment>
<evidence type="ECO:0000256" key="1">
    <source>
        <dbReference type="ARBA" id="ARBA00004613"/>
    </source>
</evidence>
<feature type="active site" description="Charge relay system" evidence="7">
    <location>
        <position position="351"/>
    </location>
</feature>
<evidence type="ECO:0000256" key="3">
    <source>
        <dbReference type="ARBA" id="ARBA00022525"/>
    </source>
</evidence>
<dbReference type="PANTHER" id="PTHR43806">
    <property type="entry name" value="PEPTIDASE S8"/>
    <property type="match status" value="1"/>
</dbReference>
<evidence type="ECO:0000256" key="7">
    <source>
        <dbReference type="PROSITE-ProRule" id="PRU01240"/>
    </source>
</evidence>
<dbReference type="Pfam" id="PF22148">
    <property type="entry name" value="Fervidolysin_NPro-like"/>
    <property type="match status" value="1"/>
</dbReference>
<accession>A0A229US68</accession>
<keyword evidence="5 7" id="KW-0378">Hydrolase</keyword>
<name>A0A229US68_9BACL</name>
<evidence type="ECO:0000256" key="2">
    <source>
        <dbReference type="ARBA" id="ARBA00011073"/>
    </source>
</evidence>
<protein>
    <submittedName>
        <fullName evidence="11">Peptidase S8</fullName>
    </submittedName>
</protein>
<evidence type="ECO:0000259" key="9">
    <source>
        <dbReference type="Pfam" id="PF00082"/>
    </source>
</evidence>
<dbReference type="EMBL" id="NMQW01000017">
    <property type="protein sequence ID" value="OXM86091.1"/>
    <property type="molecule type" value="Genomic_DNA"/>
</dbReference>
<dbReference type="Proteomes" id="UP000215509">
    <property type="component" value="Unassembled WGS sequence"/>
</dbReference>
<feature type="active site" description="Charge relay system" evidence="7">
    <location>
        <position position="538"/>
    </location>
</feature>
<dbReference type="AlphaFoldDB" id="A0A229US68"/>
<dbReference type="InterPro" id="IPR036852">
    <property type="entry name" value="Peptidase_S8/S53_dom_sf"/>
</dbReference>
<dbReference type="InterPro" id="IPR023828">
    <property type="entry name" value="Peptidase_S8_Ser-AS"/>
</dbReference>
<evidence type="ECO:0000256" key="8">
    <source>
        <dbReference type="RuleBase" id="RU003355"/>
    </source>
</evidence>
<dbReference type="InterPro" id="IPR022398">
    <property type="entry name" value="Peptidase_S8_His-AS"/>
</dbReference>
<dbReference type="PROSITE" id="PS00137">
    <property type="entry name" value="SUBTILASE_HIS"/>
    <property type="match status" value="1"/>
</dbReference>
<dbReference type="GO" id="GO:0006508">
    <property type="term" value="P:proteolysis"/>
    <property type="evidence" value="ECO:0007669"/>
    <property type="project" value="UniProtKB-KW"/>
</dbReference>
<dbReference type="PROSITE" id="PS51892">
    <property type="entry name" value="SUBTILASE"/>
    <property type="match status" value="1"/>
</dbReference>
<feature type="domain" description="Fervidolysin-like N-terminal prodomain" evidence="10">
    <location>
        <begin position="210"/>
        <end position="286"/>
    </location>
</feature>
<dbReference type="SUPFAM" id="SSF52743">
    <property type="entry name" value="Subtilisin-like"/>
    <property type="match status" value="1"/>
</dbReference>
<dbReference type="GO" id="GO:0004252">
    <property type="term" value="F:serine-type endopeptidase activity"/>
    <property type="evidence" value="ECO:0007669"/>
    <property type="project" value="UniProtKB-UniRule"/>
</dbReference>
<proteinExistence type="inferred from homology"/>
<dbReference type="InterPro" id="IPR034084">
    <property type="entry name" value="Thermitase-like_dom"/>
</dbReference>
<dbReference type="InterPro" id="IPR054399">
    <property type="entry name" value="Fervidolysin-like_N_prodom"/>
</dbReference>
<dbReference type="PANTHER" id="PTHR43806:SF11">
    <property type="entry name" value="CEREVISIN-RELATED"/>
    <property type="match status" value="1"/>
</dbReference>
<keyword evidence="12" id="KW-1185">Reference proteome</keyword>
<dbReference type="PRINTS" id="PR00723">
    <property type="entry name" value="SUBTILISIN"/>
</dbReference>
<dbReference type="PROSITE" id="PS00138">
    <property type="entry name" value="SUBTILASE_SER"/>
    <property type="match status" value="1"/>
</dbReference>
<organism evidence="11 12">
    <name type="scientific">Paenibacillus rigui</name>
    <dbReference type="NCBI Taxonomy" id="554312"/>
    <lineage>
        <taxon>Bacteria</taxon>
        <taxon>Bacillati</taxon>
        <taxon>Bacillota</taxon>
        <taxon>Bacilli</taxon>
        <taxon>Bacillales</taxon>
        <taxon>Paenibacillaceae</taxon>
        <taxon>Paenibacillus</taxon>
    </lineage>
</organism>
<evidence type="ECO:0000256" key="6">
    <source>
        <dbReference type="ARBA" id="ARBA00022825"/>
    </source>
</evidence>
<dbReference type="PROSITE" id="PS00136">
    <property type="entry name" value="SUBTILASE_ASP"/>
    <property type="match status" value="1"/>
</dbReference>
<dbReference type="Gene3D" id="3.40.50.200">
    <property type="entry name" value="Peptidase S8/S53 domain"/>
    <property type="match status" value="1"/>
</dbReference>
<feature type="domain" description="Peptidase S8/S53" evidence="9">
    <location>
        <begin position="343"/>
        <end position="586"/>
    </location>
</feature>
<dbReference type="InterPro" id="IPR000209">
    <property type="entry name" value="Peptidase_S8/S53_dom"/>
</dbReference>
<keyword evidence="6 7" id="KW-0720">Serine protease</keyword>
<reference evidence="11 12" key="1">
    <citation type="submission" date="2017-07" db="EMBL/GenBank/DDBJ databases">
        <title>Genome sequencing and assembly of Paenibacillus rigui.</title>
        <authorList>
            <person name="Mayilraj S."/>
        </authorList>
    </citation>
    <scope>NUCLEOTIDE SEQUENCE [LARGE SCALE GENOMIC DNA]</scope>
    <source>
        <strain evidence="11 12">JCM 16352</strain>
    </source>
</reference>
<comment type="similarity">
    <text evidence="2 7 8">Belongs to the peptidase S8 family.</text>
</comment>
<dbReference type="InterPro" id="IPR023827">
    <property type="entry name" value="Peptidase_S8_Asp-AS"/>
</dbReference>
<keyword evidence="3" id="KW-0964">Secreted</keyword>
<dbReference type="InterPro" id="IPR015500">
    <property type="entry name" value="Peptidase_S8_subtilisin-rel"/>
</dbReference>
<evidence type="ECO:0000256" key="5">
    <source>
        <dbReference type="ARBA" id="ARBA00022801"/>
    </source>
</evidence>
<evidence type="ECO:0000256" key="4">
    <source>
        <dbReference type="ARBA" id="ARBA00022670"/>
    </source>
</evidence>
<dbReference type="CDD" id="cd07484">
    <property type="entry name" value="Peptidases_S8_Thermitase_like"/>
    <property type="match status" value="1"/>
</dbReference>
<comment type="subcellular location">
    <subcellularLocation>
        <location evidence="1">Secreted</location>
    </subcellularLocation>
</comment>
<dbReference type="OrthoDB" id="9798386at2"/>
<sequence>MWKYALSLIAVFALGVLLFPRNEAEPRIESLSPAAELQMKRTTMAQDISLTNDLCRTQCSLELHRVLQQTDPLPQESKLKGLRKLQEEHPHMEQLIWAARGQSIQDGLTVGSLNESTLSLAKPELQKAKDKTDKGESYQSEPFQSNGSTYFVLGVPSTSGKASLLGVVKQEILKQVEDHQLKNLRIVTYPSDNRYKIESVDSNTLQDVKVDHPEQNEGTSHYHVDQVVVRFKTEPTKADLAKIQADIGATGYRKVGYTYVFESKKMEAKQLMNYFKSWNVEYAEPHFLYMTNTAYNQDTGAAAKQASDSQATITPNDSLYQRYQWNLPIIDTEQGWTINKGSDQITVGIVDTGVDLNHPDLKDQLVSGYNVVNENAQPLDDVGHGTHVAGVVGALVNNNLGVAGMSWYNRIMPVKVLDETGAGSTYSVAQGIIWATDNGAKVINLSLGNYAEANFLHDAIKYAYDHDVVIIAASGNDNTEQPGYPAAYPEVFAVAATDANKSKASFSNYGDYIDAAAPGVNIASTYPHNQYAALSGTSMASPHVTALAALIRSVNPQLKNTEVMDIMRNTAQDIGPKGKDKYFGYGLIDVVAALKSAEASKNGSNAAATEKNTGSSAQTVPNTNSYFQRLLDRLQGLHSKWF</sequence>
<evidence type="ECO:0000313" key="12">
    <source>
        <dbReference type="Proteomes" id="UP000215509"/>
    </source>
</evidence>
<dbReference type="GO" id="GO:0005576">
    <property type="term" value="C:extracellular region"/>
    <property type="evidence" value="ECO:0007669"/>
    <property type="project" value="UniProtKB-SubCell"/>
</dbReference>
<dbReference type="Pfam" id="PF00082">
    <property type="entry name" value="Peptidase_S8"/>
    <property type="match status" value="1"/>
</dbReference>
<evidence type="ECO:0000313" key="11">
    <source>
        <dbReference type="EMBL" id="OXM86091.1"/>
    </source>
</evidence>
<dbReference type="RefSeq" id="WP_094015241.1">
    <property type="nucleotide sequence ID" value="NZ_NMQW01000017.1"/>
</dbReference>